<accession>A0AAN7WMG4</accession>
<proteinExistence type="predicted"/>
<evidence type="ECO:0000313" key="3">
    <source>
        <dbReference type="Proteomes" id="UP001306508"/>
    </source>
</evidence>
<dbReference type="AlphaFoldDB" id="A0AAN7WMG4"/>
<gene>
    <name evidence="2" type="ORF">RI543_003675</name>
</gene>
<feature type="compositionally biased region" description="Low complexity" evidence="1">
    <location>
        <begin position="820"/>
        <end position="830"/>
    </location>
</feature>
<feature type="region of interest" description="Disordered" evidence="1">
    <location>
        <begin position="1029"/>
        <end position="1051"/>
    </location>
</feature>
<sequence>MKRTRRSTRISYAEPSLDLDDLIPENEVSSMRTTRRSTRSTRHSRELNKLEIQKKELEIEQLEFVKPQKKLKVDIKPLFKDFDWKNYVSEDTLRHVEKTVLPDFPNDSKNQISDLIKTWYYHYVMSWLNNVCDSYVTTILNSVKPFWKDIKFDEILFLQDFCSFNQLDGNTIELNDDNLSSNNNNSSLTKNLVELIKLRLLRLLTNSRSHTLNEWDSIIKEQLKIYYPAHDVIDLNLKFHDLPFIEQFKCYYYIIKIIENKSMTFKNYLNSHLDLFQFSSIKDDKSENSRIVVLPTHGSIVEVKTTFSDDSDSGSSNKLRVPIKLKNCTIIKENKANNEKELIHLDYSNEIDSYLQSIKIQYNVLSWDWPSFIEYVKMNPSEFLTDFIEIKMAHLLYSSKLLAQREKAKSISLLMVNRKRSSRLVAREEEAKRKEISNTIQDKLDDRMYFLKNRHRSLSKYNKKLKDIIWNILWYKFDQDFRLIKIRDKSIQKFIKDDEKLTETDIRIINNGAYFTQSIIDIDDESMYIHDTCNNDPEHLIQEIPSSLCIDSNDIKLATENGIDLNSINKPDVKDWIFHCICDNSIFKQVHTEMDDYKEEIMNNDLIYNHKLICCDLCNIWEHWDCQPQENIDYLAQMHAPIPKKGGDIPKIKQLTEKDFSIVVLGKLTGENYSELNQRKLRKRVEYDGGNYDDDDDDYVQRGDGADNRRTYRRSTRLASLEQVQKNEDNDVSGVQNDNDNDTNSLRPADLRPRYGQTSPYICGFCMRHWEKELRSVFIPELEIIRVKQRKGHDDRERRKQKKLEKQRLEEMTKSNTDHNNNNNNNNNNNMRPTNSSMNGQEKEEVQRITTNTDTGLTTNVISNGESISSLKTAITPQRTLDISTDPIVSITNTNTTTISTNIWKRNINELTRYNEANPGNKCNSNIDKNECIHDNDRCEYIIKGLANDKKIERQQILAGSLLSQESVIYNGKCRELILPLIEDINLDDLNIDDDDYYTINNEDIKFNKDYQPLFTRRNKKEIIDNYDDDDKKKKKKNTGKNDTDNDQTGIRNQLVNPNFLKLYAIENSAIKKQILPEIIVDLELLQLLDSARINQLDFDSNIRLAILTKKKIWIDMLNNYNSNKRTITDDKHFPWNLEFVPINQGCNDKNYDHIVQQLHSSVMNYKPCGKISRGSKHSHIQYVVKGWYDSRFQQ</sequence>
<feature type="compositionally biased region" description="Polar residues" evidence="1">
    <location>
        <begin position="831"/>
        <end position="840"/>
    </location>
</feature>
<feature type="region of interest" description="Disordered" evidence="1">
    <location>
        <begin position="788"/>
        <end position="845"/>
    </location>
</feature>
<evidence type="ECO:0000313" key="2">
    <source>
        <dbReference type="EMBL" id="KAK5778752.1"/>
    </source>
</evidence>
<reference evidence="3" key="1">
    <citation type="submission" date="2023-07" db="EMBL/GenBank/DDBJ databases">
        <title>A draft genome of Kazachstania heterogenica Y-27499.</title>
        <authorList>
            <person name="Donic C."/>
            <person name="Kralova J.S."/>
            <person name="Fidel L."/>
            <person name="Ben-Dor S."/>
            <person name="Jung S."/>
        </authorList>
    </citation>
    <scope>NUCLEOTIDE SEQUENCE [LARGE SCALE GENOMIC DNA]</scope>
    <source>
        <strain evidence="3">Y27499</strain>
    </source>
</reference>
<protein>
    <submittedName>
        <fullName evidence="2">Uncharacterized protein</fullName>
    </submittedName>
</protein>
<organism evidence="2 3">
    <name type="scientific">Arxiozyma heterogenica</name>
    <dbReference type="NCBI Taxonomy" id="278026"/>
    <lineage>
        <taxon>Eukaryota</taxon>
        <taxon>Fungi</taxon>
        <taxon>Dikarya</taxon>
        <taxon>Ascomycota</taxon>
        <taxon>Saccharomycotina</taxon>
        <taxon>Saccharomycetes</taxon>
        <taxon>Saccharomycetales</taxon>
        <taxon>Saccharomycetaceae</taxon>
        <taxon>Arxiozyma</taxon>
    </lineage>
</organism>
<feature type="compositionally biased region" description="Basic and acidic residues" evidence="1">
    <location>
        <begin position="699"/>
        <end position="710"/>
    </location>
</feature>
<feature type="region of interest" description="Disordered" evidence="1">
    <location>
        <begin position="692"/>
        <end position="754"/>
    </location>
</feature>
<evidence type="ECO:0000256" key="1">
    <source>
        <dbReference type="SAM" id="MobiDB-lite"/>
    </source>
</evidence>
<keyword evidence="3" id="KW-1185">Reference proteome</keyword>
<name>A0AAN7WMG4_9SACH</name>
<dbReference type="EMBL" id="JAWIZZ010000051">
    <property type="protein sequence ID" value="KAK5778752.1"/>
    <property type="molecule type" value="Genomic_DNA"/>
</dbReference>
<feature type="compositionally biased region" description="Polar residues" evidence="1">
    <location>
        <begin position="733"/>
        <end position="746"/>
    </location>
</feature>
<dbReference type="Proteomes" id="UP001306508">
    <property type="component" value="Unassembled WGS sequence"/>
</dbReference>
<comment type="caution">
    <text evidence="2">The sequence shown here is derived from an EMBL/GenBank/DDBJ whole genome shotgun (WGS) entry which is preliminary data.</text>
</comment>
<feature type="compositionally biased region" description="Basic and acidic residues" evidence="1">
    <location>
        <begin position="792"/>
        <end position="817"/>
    </location>
</feature>